<evidence type="ECO:0000256" key="2">
    <source>
        <dbReference type="PROSITE-ProRule" id="PRU00076"/>
    </source>
</evidence>
<keyword evidence="1 2" id="KW-1015">Disulfide bond</keyword>
<dbReference type="SUPFAM" id="SSF48726">
    <property type="entry name" value="Immunoglobulin"/>
    <property type="match status" value="1"/>
</dbReference>
<feature type="disulfide bond" evidence="2">
    <location>
        <begin position="245"/>
        <end position="254"/>
    </location>
</feature>
<protein>
    <recommendedName>
        <fullName evidence="3">EGF-like domain-containing protein</fullName>
    </recommendedName>
</protein>
<keyword evidence="2" id="KW-0245">EGF-like domain</keyword>
<dbReference type="Gene3D" id="2.170.300.10">
    <property type="entry name" value="Tie2 ligand-binding domain superfamily"/>
    <property type="match status" value="1"/>
</dbReference>
<organism evidence="4 5">
    <name type="scientific">Strongylocentrotus purpuratus</name>
    <name type="common">Purple sea urchin</name>
    <dbReference type="NCBI Taxonomy" id="7668"/>
    <lineage>
        <taxon>Eukaryota</taxon>
        <taxon>Metazoa</taxon>
        <taxon>Echinodermata</taxon>
        <taxon>Eleutherozoa</taxon>
        <taxon>Echinozoa</taxon>
        <taxon>Echinoidea</taxon>
        <taxon>Euechinoidea</taxon>
        <taxon>Echinacea</taxon>
        <taxon>Camarodonta</taxon>
        <taxon>Echinidea</taxon>
        <taxon>Strongylocentrotidae</taxon>
        <taxon>Strongylocentrotus</taxon>
    </lineage>
</organism>
<reference evidence="4" key="2">
    <citation type="submission" date="2021-01" db="UniProtKB">
        <authorList>
            <consortium name="EnsemblMetazoa"/>
        </authorList>
    </citation>
    <scope>IDENTIFICATION</scope>
</reference>
<dbReference type="InterPro" id="IPR003599">
    <property type="entry name" value="Ig_sub"/>
</dbReference>
<dbReference type="RefSeq" id="XP_030843944.1">
    <property type="nucleotide sequence ID" value="XM_030988084.1"/>
</dbReference>
<dbReference type="SMART" id="SM00181">
    <property type="entry name" value="EGF"/>
    <property type="match status" value="1"/>
</dbReference>
<dbReference type="PANTHER" id="PTHR26391:SF18">
    <property type="entry name" value="PROTEIN KINASE RECEPTOR TIE-1, PUTATIVE-RELATED"/>
    <property type="match status" value="1"/>
</dbReference>
<dbReference type="OrthoDB" id="337038at2759"/>
<reference evidence="5" key="1">
    <citation type="submission" date="2015-02" db="EMBL/GenBank/DDBJ databases">
        <title>Genome sequencing for Strongylocentrotus purpuratus.</title>
        <authorList>
            <person name="Murali S."/>
            <person name="Liu Y."/>
            <person name="Vee V."/>
            <person name="English A."/>
            <person name="Wang M."/>
            <person name="Skinner E."/>
            <person name="Han Y."/>
            <person name="Muzny D.M."/>
            <person name="Worley K.C."/>
            <person name="Gibbs R.A."/>
        </authorList>
    </citation>
    <scope>NUCLEOTIDE SEQUENCE</scope>
</reference>
<dbReference type="InterPro" id="IPR013111">
    <property type="entry name" value="EGF_extracell"/>
</dbReference>
<keyword evidence="5" id="KW-1185">Reference proteome</keyword>
<dbReference type="Gene3D" id="2.60.40.10">
    <property type="entry name" value="Immunoglobulins"/>
    <property type="match status" value="1"/>
</dbReference>
<proteinExistence type="predicted"/>
<sequence>MASLLSWIKSFSGLILVLFYIAATSNGYIVDLTLVTNHPLLDPPNTRDQYIGAYLGQKDASIRDCITFHRIIRTGDTTNLPNYINIVNEGQRIRKLIFEQSNQTKASGAFHTAFEYEGTTRNTSTVVLMHNATILPEQTTLTVHEGEDVTLDVVTNVDDFRWRFNGDVVPDSRRKQSLTLENVQLNQAGVYKCFVVGNRWDAGNAILLLHVVKCPAYRWGSECEHTCNECLNGGKCDVDSGECVCPPGFNGTTCEHGRFYTLGPLRVETLA</sequence>
<dbReference type="OMA" id="ARANTRW"/>
<dbReference type="Proteomes" id="UP000007110">
    <property type="component" value="Unassembled WGS sequence"/>
</dbReference>
<evidence type="ECO:0000256" key="1">
    <source>
        <dbReference type="ARBA" id="ARBA00023157"/>
    </source>
</evidence>
<feature type="domain" description="EGF-like" evidence="3">
    <location>
        <begin position="219"/>
        <end position="255"/>
    </location>
</feature>
<dbReference type="PROSITE" id="PS01186">
    <property type="entry name" value="EGF_2"/>
    <property type="match status" value="1"/>
</dbReference>
<dbReference type="InterPro" id="IPR036179">
    <property type="entry name" value="Ig-like_dom_sf"/>
</dbReference>
<dbReference type="PROSITE" id="PS00022">
    <property type="entry name" value="EGF_1"/>
    <property type="match status" value="1"/>
</dbReference>
<dbReference type="InterPro" id="IPR013783">
    <property type="entry name" value="Ig-like_fold"/>
</dbReference>
<dbReference type="KEGG" id="spu:115924989"/>
<dbReference type="InParanoid" id="A0A7M7NZP1"/>
<comment type="caution">
    <text evidence="2">Lacks conserved residue(s) required for the propagation of feature annotation.</text>
</comment>
<dbReference type="CDD" id="cd00054">
    <property type="entry name" value="EGF_CA"/>
    <property type="match status" value="1"/>
</dbReference>
<evidence type="ECO:0000313" key="5">
    <source>
        <dbReference type="Proteomes" id="UP000007110"/>
    </source>
</evidence>
<evidence type="ECO:0000259" key="3">
    <source>
        <dbReference type="PROSITE" id="PS50026"/>
    </source>
</evidence>
<accession>A0A7M7NZP1</accession>
<dbReference type="PROSITE" id="PS50026">
    <property type="entry name" value="EGF_3"/>
    <property type="match status" value="1"/>
</dbReference>
<dbReference type="FunFam" id="2.60.40.10:FF:002233">
    <property type="entry name" value="Tyrosine protein kinase receptor tie-1, putative"/>
    <property type="match status" value="1"/>
</dbReference>
<dbReference type="Pfam" id="PF07974">
    <property type="entry name" value="EGF_2"/>
    <property type="match status" value="1"/>
</dbReference>
<dbReference type="GeneID" id="115924989"/>
<name>A0A7M7NZP1_STRPU</name>
<dbReference type="InterPro" id="IPR000742">
    <property type="entry name" value="EGF"/>
</dbReference>
<dbReference type="EnsemblMetazoa" id="XM_030988084">
    <property type="protein sequence ID" value="XP_030843944"/>
    <property type="gene ID" value="LOC115924989"/>
</dbReference>
<evidence type="ECO:0000313" key="4">
    <source>
        <dbReference type="EnsemblMetazoa" id="XP_030843944"/>
    </source>
</evidence>
<dbReference type="PANTHER" id="PTHR26391">
    <property type="entry name" value="INACTIVE TYROSINE-PROTEIN KINASE 7"/>
    <property type="match status" value="1"/>
</dbReference>
<dbReference type="SMART" id="SM00409">
    <property type="entry name" value="IG"/>
    <property type="match status" value="1"/>
</dbReference>
<dbReference type="AlphaFoldDB" id="A0A7M7NZP1"/>